<organism evidence="10">
    <name type="scientific">Tineola bisselliella</name>
    <name type="common">Webbing clothes moth</name>
    <name type="synonym">Tinea bisselliella</name>
    <dbReference type="NCBI Taxonomy" id="93883"/>
    <lineage>
        <taxon>Eukaryota</taxon>
        <taxon>Metazoa</taxon>
        <taxon>Ecdysozoa</taxon>
        <taxon>Arthropoda</taxon>
        <taxon>Hexapoda</taxon>
        <taxon>Insecta</taxon>
        <taxon>Pterygota</taxon>
        <taxon>Neoptera</taxon>
        <taxon>Endopterygota</taxon>
        <taxon>Lepidoptera</taxon>
        <taxon>Glossata</taxon>
        <taxon>Ditrysia</taxon>
        <taxon>Tineoidea</taxon>
        <taxon>Tineidae</taxon>
        <taxon>Tineinae</taxon>
        <taxon>Tineola</taxon>
    </lineage>
</organism>
<comment type="subcellular location">
    <subcellularLocation>
        <location evidence="1">Secreted</location>
    </subcellularLocation>
</comment>
<dbReference type="GO" id="GO:0046872">
    <property type="term" value="F:metal ion binding"/>
    <property type="evidence" value="ECO:0007669"/>
    <property type="project" value="UniProtKB-KW"/>
</dbReference>
<protein>
    <submittedName>
        <fullName evidence="10">Peroxidase</fullName>
    </submittedName>
</protein>
<feature type="binding site" description="axial binding residue" evidence="8">
    <location>
        <position position="375"/>
    </location>
    <ligand>
        <name>heme b</name>
        <dbReference type="ChEBI" id="CHEBI:60344"/>
    </ligand>
    <ligandPart>
        <name>Fe</name>
        <dbReference type="ChEBI" id="CHEBI:18248"/>
    </ligandPart>
</feature>
<dbReference type="EMBL" id="MW244702">
    <property type="protein sequence ID" value="QRN45236.1"/>
    <property type="molecule type" value="mRNA"/>
</dbReference>
<evidence type="ECO:0000256" key="6">
    <source>
        <dbReference type="ARBA" id="ARBA00023002"/>
    </source>
</evidence>
<evidence type="ECO:0000256" key="4">
    <source>
        <dbReference type="ARBA" id="ARBA00022617"/>
    </source>
</evidence>
<feature type="chain" id="PRO_5032362517" evidence="9">
    <location>
        <begin position="25"/>
        <end position="644"/>
    </location>
</feature>
<evidence type="ECO:0000256" key="8">
    <source>
        <dbReference type="PIRSR" id="PIRSR619791-2"/>
    </source>
</evidence>
<keyword evidence="5 9" id="KW-0732">Signal</keyword>
<dbReference type="GO" id="GO:0004601">
    <property type="term" value="F:peroxidase activity"/>
    <property type="evidence" value="ECO:0007669"/>
    <property type="project" value="UniProtKB-KW"/>
</dbReference>
<evidence type="ECO:0000256" key="1">
    <source>
        <dbReference type="ARBA" id="ARBA00004613"/>
    </source>
</evidence>
<dbReference type="GO" id="GO:0006979">
    <property type="term" value="P:response to oxidative stress"/>
    <property type="evidence" value="ECO:0007669"/>
    <property type="project" value="InterPro"/>
</dbReference>
<evidence type="ECO:0000256" key="2">
    <source>
        <dbReference type="ARBA" id="ARBA00022525"/>
    </source>
</evidence>
<evidence type="ECO:0000256" key="3">
    <source>
        <dbReference type="ARBA" id="ARBA00022559"/>
    </source>
</evidence>
<dbReference type="AlphaFoldDB" id="A0A891XHP5"/>
<dbReference type="GO" id="GO:0022412">
    <property type="term" value="P:cellular process involved in reproduction in multicellular organism"/>
    <property type="evidence" value="ECO:0007669"/>
    <property type="project" value="UniProtKB-ARBA"/>
</dbReference>
<sequence length="644" mass="74020">MWNLRIHIVCIVILCEVIITPCASFKYTFEKSNVQCDDGPRTCDNDYPYRSIDGSCNNLKHLTWGMAVIRYKRIIPNRYADGIHKFPKSTSGKDLPLARRISIVMNKVGNMTSKRFTNALMQFGQFIAHDGSRTGEVRQLGEDKSVECCKNGGPGKHFKHPRCAPIIHPKNDPVFKIKCTDFERTATTKDHRCSNEKQLSEPLTVVTGFFDLSLVYGSNDKLARSLRTLSKGLMKTVERYCQAWPPQVDSVADVCFHTQPSEPCFQGGDVRINQSPQLTSIHVMFLRLHNKVAKELSRINKHWGDEKLYQEARKICIGYYQHIVYNEYLPRILGEEYTEDKIRYSNAETCIDDYNSRIDPSILVEFATGAYRSLHSTIVGYLQLVNQDRDVVGTLRLSSNLNMPKVIQKIDKGDGTCGKCLNYDNLLTSMSYQPQEKNDKYFDVEVKQFLFRDDDELGIDLRAFDIQRDRDHGVGSWVSARKFCKLEVPRSFSDLPKFMSEDNARKLSNLYEHVNDIDLSVGGLAENVKKPSLVGPTFLCILRLQFYRSRVGDRFFYENCEPNSFTNSQLNEIHKASLACLMCDTSNCIKKMQPNAFDLLDQSNKLVSCNKLCNMNLKPWYDEEEYEEEHSHGYHGHSRCKRFI</sequence>
<keyword evidence="8" id="KW-0479">Metal-binding</keyword>
<keyword evidence="3 10" id="KW-0575">Peroxidase</keyword>
<evidence type="ECO:0000256" key="5">
    <source>
        <dbReference type="ARBA" id="ARBA00022729"/>
    </source>
</evidence>
<dbReference type="InterPro" id="IPR010255">
    <property type="entry name" value="Haem_peroxidase_sf"/>
</dbReference>
<name>A0A891XHP5_TINBI</name>
<dbReference type="PANTHER" id="PTHR11475">
    <property type="entry name" value="OXIDASE/PEROXIDASE"/>
    <property type="match status" value="1"/>
</dbReference>
<dbReference type="Gene3D" id="1.10.640.10">
    <property type="entry name" value="Haem peroxidase domain superfamily, animal type"/>
    <property type="match status" value="1"/>
</dbReference>
<dbReference type="PRINTS" id="PR00457">
    <property type="entry name" value="ANPEROXIDASE"/>
</dbReference>
<keyword evidence="7 8" id="KW-0408">Iron</keyword>
<feature type="signal peptide" evidence="9">
    <location>
        <begin position="1"/>
        <end position="24"/>
    </location>
</feature>
<dbReference type="FunFam" id="1.10.640.10:FF:000003">
    <property type="entry name" value="chorion peroxidase"/>
    <property type="match status" value="1"/>
</dbReference>
<dbReference type="PANTHER" id="PTHR11475:SF86">
    <property type="entry name" value="PEROXIDASE"/>
    <property type="match status" value="1"/>
</dbReference>
<keyword evidence="4 8" id="KW-0349">Heme</keyword>
<evidence type="ECO:0000256" key="7">
    <source>
        <dbReference type="ARBA" id="ARBA00023004"/>
    </source>
</evidence>
<keyword evidence="2" id="KW-0964">Secreted</keyword>
<reference evidence="10" key="1">
    <citation type="journal article" name="Insect Biochem. Mol. Biol.">
        <title>Silk of the common clothes moth, Tineola bisselliella, a cosmopolitan pest belonging to the basal ditrysian moth line.</title>
        <authorList>
            <person name="Rouhova L."/>
            <person name="Kludkiewicz B."/>
            <person name="Sehadova H."/>
            <person name="Sery M."/>
            <person name="Kucerova L."/>
            <person name="Konik P."/>
            <person name="Zurovec M."/>
        </authorList>
    </citation>
    <scope>NUCLEOTIDE SEQUENCE</scope>
    <source>
        <tissue evidence="10">Silk glands</tissue>
    </source>
</reference>
<evidence type="ECO:0000256" key="9">
    <source>
        <dbReference type="SAM" id="SignalP"/>
    </source>
</evidence>
<dbReference type="Pfam" id="PF03098">
    <property type="entry name" value="An_peroxidase"/>
    <property type="match status" value="1"/>
</dbReference>
<dbReference type="GO" id="GO:0005576">
    <property type="term" value="C:extracellular region"/>
    <property type="evidence" value="ECO:0007669"/>
    <property type="project" value="UniProtKB-SubCell"/>
</dbReference>
<evidence type="ECO:0000313" key="10">
    <source>
        <dbReference type="EMBL" id="QRN45236.1"/>
    </source>
</evidence>
<keyword evidence="6" id="KW-0560">Oxidoreductase</keyword>
<dbReference type="CDD" id="cd09823">
    <property type="entry name" value="peroxinectin_like"/>
    <property type="match status" value="1"/>
</dbReference>
<accession>A0A891XHP5</accession>
<dbReference type="InterPro" id="IPR019791">
    <property type="entry name" value="Haem_peroxidase_animal"/>
</dbReference>
<proteinExistence type="evidence at transcript level"/>
<dbReference type="SUPFAM" id="SSF48113">
    <property type="entry name" value="Heme-dependent peroxidases"/>
    <property type="match status" value="1"/>
</dbReference>
<dbReference type="GO" id="GO:0020037">
    <property type="term" value="F:heme binding"/>
    <property type="evidence" value="ECO:0007669"/>
    <property type="project" value="InterPro"/>
</dbReference>
<dbReference type="InterPro" id="IPR037120">
    <property type="entry name" value="Haem_peroxidase_sf_animal"/>
</dbReference>
<dbReference type="PROSITE" id="PS50292">
    <property type="entry name" value="PEROXIDASE_3"/>
    <property type="match status" value="1"/>
</dbReference>
<gene>
    <name evidence="10" type="primary">Pxd</name>
</gene>